<dbReference type="GO" id="GO:0000160">
    <property type="term" value="P:phosphorelay signal transduction system"/>
    <property type="evidence" value="ECO:0007669"/>
    <property type="project" value="UniProtKB-KW"/>
</dbReference>
<dbReference type="SMART" id="SM00387">
    <property type="entry name" value="HATPase_c"/>
    <property type="match status" value="1"/>
</dbReference>
<feature type="region of interest" description="Disordered" evidence="9">
    <location>
        <begin position="84"/>
        <end position="107"/>
    </location>
</feature>
<keyword evidence="7" id="KW-0067">ATP-binding</keyword>
<evidence type="ECO:0000256" key="8">
    <source>
        <dbReference type="ARBA" id="ARBA00023012"/>
    </source>
</evidence>
<reference evidence="11 12" key="1">
    <citation type="submission" date="2020-04" db="EMBL/GenBank/DDBJ databases">
        <title>Metagenomic profiling of ammonia- and methane-oxidizing microorganisms in a Dutch drinking water treatment plant.</title>
        <authorList>
            <person name="Poghosyan L."/>
            <person name="Leucker S."/>
        </authorList>
    </citation>
    <scope>NUCLEOTIDE SEQUENCE [LARGE SCALE GENOMIC DNA]</scope>
    <source>
        <strain evidence="11">S-RSF-IL-03</strain>
    </source>
</reference>
<evidence type="ECO:0000256" key="7">
    <source>
        <dbReference type="ARBA" id="ARBA00022840"/>
    </source>
</evidence>
<dbReference type="GO" id="GO:0005524">
    <property type="term" value="F:ATP binding"/>
    <property type="evidence" value="ECO:0007669"/>
    <property type="project" value="UniProtKB-KW"/>
</dbReference>
<dbReference type="PANTHER" id="PTHR43065">
    <property type="entry name" value="SENSOR HISTIDINE KINASE"/>
    <property type="match status" value="1"/>
</dbReference>
<evidence type="ECO:0000256" key="4">
    <source>
        <dbReference type="ARBA" id="ARBA00022679"/>
    </source>
</evidence>
<feature type="domain" description="Histidine kinase" evidence="10">
    <location>
        <begin position="19"/>
        <end position="87"/>
    </location>
</feature>
<feature type="compositionally biased region" description="Basic and acidic residues" evidence="9">
    <location>
        <begin position="85"/>
        <end position="99"/>
    </location>
</feature>
<dbReference type="Gene3D" id="3.30.565.10">
    <property type="entry name" value="Histidine kinase-like ATPase, C-terminal domain"/>
    <property type="match status" value="1"/>
</dbReference>
<evidence type="ECO:0000313" key="12">
    <source>
        <dbReference type="Proteomes" id="UP000580839"/>
    </source>
</evidence>
<evidence type="ECO:0000256" key="2">
    <source>
        <dbReference type="ARBA" id="ARBA00012438"/>
    </source>
</evidence>
<evidence type="ECO:0000256" key="1">
    <source>
        <dbReference type="ARBA" id="ARBA00000085"/>
    </source>
</evidence>
<keyword evidence="3" id="KW-0597">Phosphoprotein</keyword>
<keyword evidence="4" id="KW-0808">Transferase</keyword>
<keyword evidence="8" id="KW-0902">Two-component regulatory system</keyword>
<keyword evidence="5" id="KW-0547">Nucleotide-binding</keyword>
<sequence length="107" mass="11679">SSAPRRPAVAAARWIEYEQIRVIDSGTGVPRGLLVKLFDPFFSTKPGGTGLGLSISQTIMQEHGGSIAVASREGRGTTVLLNFPVEKRHGERRNDDNGQHARASRRR</sequence>
<name>A0A849SNX1_UNCEI</name>
<evidence type="ECO:0000259" key="10">
    <source>
        <dbReference type="PROSITE" id="PS50109"/>
    </source>
</evidence>
<gene>
    <name evidence="11" type="ORF">HOP12_09115</name>
</gene>
<dbReference type="Proteomes" id="UP000580839">
    <property type="component" value="Unassembled WGS sequence"/>
</dbReference>
<proteinExistence type="predicted"/>
<dbReference type="InterPro" id="IPR005467">
    <property type="entry name" value="His_kinase_dom"/>
</dbReference>
<evidence type="ECO:0000256" key="6">
    <source>
        <dbReference type="ARBA" id="ARBA00022777"/>
    </source>
</evidence>
<organism evidence="11 12">
    <name type="scientific">Eiseniibacteriota bacterium</name>
    <dbReference type="NCBI Taxonomy" id="2212470"/>
    <lineage>
        <taxon>Bacteria</taxon>
        <taxon>Candidatus Eiseniibacteriota</taxon>
    </lineage>
</organism>
<dbReference type="PRINTS" id="PR00344">
    <property type="entry name" value="BCTRLSENSOR"/>
</dbReference>
<dbReference type="GO" id="GO:0004673">
    <property type="term" value="F:protein histidine kinase activity"/>
    <property type="evidence" value="ECO:0007669"/>
    <property type="project" value="UniProtKB-EC"/>
</dbReference>
<dbReference type="InterPro" id="IPR003594">
    <property type="entry name" value="HATPase_dom"/>
</dbReference>
<evidence type="ECO:0000256" key="9">
    <source>
        <dbReference type="SAM" id="MobiDB-lite"/>
    </source>
</evidence>
<dbReference type="AlphaFoldDB" id="A0A849SNX1"/>
<dbReference type="PANTHER" id="PTHR43065:SF10">
    <property type="entry name" value="PEROXIDE STRESS-ACTIVATED HISTIDINE KINASE MAK3"/>
    <property type="match status" value="1"/>
</dbReference>
<dbReference type="PROSITE" id="PS50109">
    <property type="entry name" value="HIS_KIN"/>
    <property type="match status" value="1"/>
</dbReference>
<evidence type="ECO:0000256" key="5">
    <source>
        <dbReference type="ARBA" id="ARBA00022741"/>
    </source>
</evidence>
<protein>
    <recommendedName>
        <fullName evidence="2">histidine kinase</fullName>
        <ecNumber evidence="2">2.7.13.3</ecNumber>
    </recommendedName>
</protein>
<dbReference type="EMBL" id="JABFRW010000108">
    <property type="protein sequence ID" value="NOT34314.1"/>
    <property type="molecule type" value="Genomic_DNA"/>
</dbReference>
<dbReference type="EC" id="2.7.13.3" evidence="2"/>
<dbReference type="InterPro" id="IPR004358">
    <property type="entry name" value="Sig_transdc_His_kin-like_C"/>
</dbReference>
<dbReference type="Pfam" id="PF02518">
    <property type="entry name" value="HATPase_c"/>
    <property type="match status" value="1"/>
</dbReference>
<keyword evidence="6" id="KW-0418">Kinase</keyword>
<comment type="catalytic activity">
    <reaction evidence="1">
        <text>ATP + protein L-histidine = ADP + protein N-phospho-L-histidine.</text>
        <dbReference type="EC" id="2.7.13.3"/>
    </reaction>
</comment>
<dbReference type="InterPro" id="IPR036890">
    <property type="entry name" value="HATPase_C_sf"/>
</dbReference>
<evidence type="ECO:0000313" key="11">
    <source>
        <dbReference type="EMBL" id="NOT34314.1"/>
    </source>
</evidence>
<accession>A0A849SNX1</accession>
<feature type="non-terminal residue" evidence="11">
    <location>
        <position position="1"/>
    </location>
</feature>
<comment type="caution">
    <text evidence="11">The sequence shown here is derived from an EMBL/GenBank/DDBJ whole genome shotgun (WGS) entry which is preliminary data.</text>
</comment>
<evidence type="ECO:0000256" key="3">
    <source>
        <dbReference type="ARBA" id="ARBA00022553"/>
    </source>
</evidence>
<dbReference type="SUPFAM" id="SSF55874">
    <property type="entry name" value="ATPase domain of HSP90 chaperone/DNA topoisomerase II/histidine kinase"/>
    <property type="match status" value="1"/>
</dbReference>